<dbReference type="EMBL" id="CP155571">
    <property type="protein sequence ID" value="XFO75123.1"/>
    <property type="molecule type" value="Genomic_DNA"/>
</dbReference>
<protein>
    <submittedName>
        <fullName evidence="1">Uncharacterized protein</fullName>
    </submittedName>
</protein>
<proteinExistence type="predicted"/>
<organism evidence="1 2">
    <name type="scientific">Sporomusa acidovorans (strain ATCC 49682 / DSM 3132 / Mol)</name>
    <dbReference type="NCBI Taxonomy" id="1123286"/>
    <lineage>
        <taxon>Bacteria</taxon>
        <taxon>Bacillati</taxon>
        <taxon>Bacillota</taxon>
        <taxon>Negativicutes</taxon>
        <taxon>Selenomonadales</taxon>
        <taxon>Sporomusaceae</taxon>
        <taxon>Sporomusa</taxon>
    </lineage>
</organism>
<evidence type="ECO:0000313" key="1">
    <source>
        <dbReference type="EMBL" id="XFO75123.1"/>
    </source>
</evidence>
<reference evidence="1" key="1">
    <citation type="submission" date="2024-05" db="EMBL/GenBank/DDBJ databases">
        <title>Isolation and characterization of Sporomusa carbonis sp. nov., a carboxydotrophic hydrogenogen in the genus of Sporomusa isolated from a charcoal burning pile.</title>
        <authorList>
            <person name="Boeer T."/>
            <person name="Rosenbaum F."/>
            <person name="Eysell L."/>
            <person name="Mueller V."/>
            <person name="Daniel R."/>
            <person name="Poehlein A."/>
        </authorList>
    </citation>
    <scope>NUCLEOTIDE SEQUENCE [LARGE SCALE GENOMIC DNA]</scope>
    <source>
        <strain evidence="1">DSM 3132</strain>
    </source>
</reference>
<name>A0ABZ3JAJ9_SPOA4</name>
<keyword evidence="2" id="KW-1185">Reference proteome</keyword>
<accession>A0ABZ3JAJ9</accession>
<gene>
    <name evidence="1" type="ORF">SPACI_052380</name>
</gene>
<dbReference type="Proteomes" id="UP000216052">
    <property type="component" value="Chromosome"/>
</dbReference>
<sequence>MANKLKIYNSILNGGTFVNIFREEDEIKTSQRRLDELRYQHHLFPLKVKSIVTRANIRLMDAVGCPIGKLNFFRKSAIPL</sequence>
<evidence type="ECO:0000313" key="2">
    <source>
        <dbReference type="Proteomes" id="UP000216052"/>
    </source>
</evidence>